<sequence length="193" mass="20991">MPTGARDLPPASAACHLFFGLFPPAPVRDAMAGQVARLRAAAPVRGRWTDPRRYHLTVQFLGRFDEAAPAPMPAIFAAAERAADGTGVRAFELQLDTTGAFARSRVGWLGCSQVPEELTALWRALGQALDAHGVPRDAAPSYAPHVTVLRDVREPWPGRSFPPITWRVPELVLARSRLGSGQPYEPLRAWPLA</sequence>
<dbReference type="InterPro" id="IPR009097">
    <property type="entry name" value="Cyclic_Pdiesterase"/>
</dbReference>
<proteinExistence type="inferred from homology"/>
<feature type="active site" description="Proton acceptor" evidence="2">
    <location>
        <position position="145"/>
    </location>
</feature>
<comment type="function">
    <text evidence="2">Hydrolyzes RNA 2',3'-cyclic phosphodiester to an RNA 2'-phosphomonoester.</text>
</comment>
<protein>
    <recommendedName>
        <fullName evidence="2">RNA 2',3'-cyclic phosphodiesterase</fullName>
        <shortName evidence="2">RNA 2',3'-CPDase</shortName>
        <ecNumber evidence="2">3.1.4.58</ecNumber>
    </recommendedName>
</protein>
<dbReference type="InterPro" id="IPR004175">
    <property type="entry name" value="RNA_CPDase"/>
</dbReference>
<dbReference type="AlphaFoldDB" id="A0A974Y0F6"/>
<name>A0A974Y0F6_9GAMM</name>
<evidence type="ECO:0000256" key="1">
    <source>
        <dbReference type="ARBA" id="ARBA00022801"/>
    </source>
</evidence>
<feature type="short sequence motif" description="HXTX 1" evidence="2">
    <location>
        <begin position="55"/>
        <end position="58"/>
    </location>
</feature>
<dbReference type="KEGG" id="lsf:I8J32_015870"/>
<comment type="catalytic activity">
    <reaction evidence="2">
        <text>a 3'-end 2',3'-cyclophospho-ribonucleotide-RNA + H2O = a 3'-end 2'-phospho-ribonucleotide-RNA + H(+)</text>
        <dbReference type="Rhea" id="RHEA:11828"/>
        <dbReference type="Rhea" id="RHEA-COMP:10464"/>
        <dbReference type="Rhea" id="RHEA-COMP:17353"/>
        <dbReference type="ChEBI" id="CHEBI:15377"/>
        <dbReference type="ChEBI" id="CHEBI:15378"/>
        <dbReference type="ChEBI" id="CHEBI:83064"/>
        <dbReference type="ChEBI" id="CHEBI:173113"/>
        <dbReference type="EC" id="3.1.4.58"/>
    </reaction>
</comment>
<dbReference type="Pfam" id="PF13563">
    <property type="entry name" value="2_5_RNA_ligase2"/>
    <property type="match status" value="1"/>
</dbReference>
<dbReference type="EMBL" id="CP071518">
    <property type="protein sequence ID" value="QSX78150.1"/>
    <property type="molecule type" value="Genomic_DNA"/>
</dbReference>
<accession>A0A974Y0F6</accession>
<gene>
    <name evidence="3" type="primary">thpR</name>
    <name evidence="3" type="ORF">I8J32_015870</name>
</gene>
<evidence type="ECO:0000256" key="2">
    <source>
        <dbReference type="HAMAP-Rule" id="MF_01940"/>
    </source>
</evidence>
<dbReference type="HAMAP" id="MF_01940">
    <property type="entry name" value="RNA_CPDase"/>
    <property type="match status" value="1"/>
</dbReference>
<feature type="short sequence motif" description="HXTX 2" evidence="2">
    <location>
        <begin position="145"/>
        <end position="148"/>
    </location>
</feature>
<dbReference type="EC" id="3.1.4.58" evidence="2"/>
<comment type="similarity">
    <text evidence="2">Belongs to the 2H phosphoesterase superfamily. ThpR family.</text>
</comment>
<evidence type="ECO:0000313" key="3">
    <source>
        <dbReference type="EMBL" id="QSX78150.1"/>
    </source>
</evidence>
<keyword evidence="1 2" id="KW-0378">Hydrolase</keyword>
<organism evidence="3 4">
    <name type="scientific">Agrilutibacter solisilvae</name>
    <dbReference type="NCBI Taxonomy" id="2763317"/>
    <lineage>
        <taxon>Bacteria</taxon>
        <taxon>Pseudomonadati</taxon>
        <taxon>Pseudomonadota</taxon>
        <taxon>Gammaproteobacteria</taxon>
        <taxon>Lysobacterales</taxon>
        <taxon>Lysobacteraceae</taxon>
        <taxon>Agrilutibacter</taxon>
    </lineage>
</organism>
<reference evidence="3 4" key="1">
    <citation type="submission" date="2021-03" db="EMBL/GenBank/DDBJ databases">
        <title>Lysobacter sp. nov. isolated from soil of gangwondo yeongwol, south Korea.</title>
        <authorList>
            <person name="Kim K.R."/>
            <person name="Kim K.H."/>
            <person name="Jeon C.O."/>
        </authorList>
    </citation>
    <scope>NUCLEOTIDE SEQUENCE [LARGE SCALE GENOMIC DNA]</scope>
    <source>
        <strain evidence="3 4">R19</strain>
    </source>
</reference>
<keyword evidence="4" id="KW-1185">Reference proteome</keyword>
<dbReference type="Gene3D" id="3.90.1140.10">
    <property type="entry name" value="Cyclic phosphodiesterase"/>
    <property type="match status" value="1"/>
</dbReference>
<evidence type="ECO:0000313" key="4">
    <source>
        <dbReference type="Proteomes" id="UP000639274"/>
    </source>
</evidence>
<dbReference type="Proteomes" id="UP000639274">
    <property type="component" value="Chromosome"/>
</dbReference>
<dbReference type="SUPFAM" id="SSF55144">
    <property type="entry name" value="LigT-like"/>
    <property type="match status" value="1"/>
</dbReference>
<dbReference type="PANTHER" id="PTHR35561">
    <property type="entry name" value="RNA 2',3'-CYCLIC PHOSPHODIESTERASE"/>
    <property type="match status" value="1"/>
</dbReference>
<dbReference type="NCBIfam" id="TIGR02258">
    <property type="entry name" value="2_5_ligase"/>
    <property type="match status" value="1"/>
</dbReference>
<dbReference type="GO" id="GO:0004113">
    <property type="term" value="F:2',3'-cyclic-nucleotide 3'-phosphodiesterase activity"/>
    <property type="evidence" value="ECO:0007669"/>
    <property type="project" value="InterPro"/>
</dbReference>
<feature type="active site" description="Proton donor" evidence="2">
    <location>
        <position position="55"/>
    </location>
</feature>
<dbReference type="PANTHER" id="PTHR35561:SF1">
    <property type="entry name" value="RNA 2',3'-CYCLIC PHOSPHODIESTERASE"/>
    <property type="match status" value="1"/>
</dbReference>
<dbReference type="GO" id="GO:0008664">
    <property type="term" value="F:RNA 2',3'-cyclic 3'-phosphodiesterase activity"/>
    <property type="evidence" value="ECO:0007669"/>
    <property type="project" value="UniProtKB-EC"/>
</dbReference>
<dbReference type="RefSeq" id="WP_200613432.1">
    <property type="nucleotide sequence ID" value="NZ_CP071518.1"/>
</dbReference>